<dbReference type="PROSITE" id="PS51736">
    <property type="entry name" value="RECOMBINASES_3"/>
    <property type="match status" value="1"/>
</dbReference>
<dbReference type="EMBL" id="VKLW01000023">
    <property type="protein sequence ID" value="TYK32806.1"/>
    <property type="molecule type" value="Genomic_DNA"/>
</dbReference>
<dbReference type="InterPro" id="IPR050639">
    <property type="entry name" value="SSR_resolvase"/>
</dbReference>
<dbReference type="AlphaFoldDB" id="A0A5D3EB10"/>
<dbReference type="Gene3D" id="1.10.10.60">
    <property type="entry name" value="Homeodomain-like"/>
    <property type="match status" value="1"/>
</dbReference>
<dbReference type="GO" id="GO:0015074">
    <property type="term" value="P:DNA integration"/>
    <property type="evidence" value="ECO:0007669"/>
    <property type="project" value="UniProtKB-KW"/>
</dbReference>
<feature type="active site" description="O-(5'-phospho-DNA)-serine intermediate" evidence="6">
    <location>
        <position position="9"/>
    </location>
</feature>
<dbReference type="InterPro" id="IPR006119">
    <property type="entry name" value="Resolv_N"/>
</dbReference>
<feature type="domain" description="Resolvase/invertase-type recombinase catalytic" evidence="7">
    <location>
        <begin position="1"/>
        <end position="135"/>
    </location>
</feature>
<dbReference type="Pfam" id="PF00239">
    <property type="entry name" value="Resolvase"/>
    <property type="match status" value="1"/>
</dbReference>
<organism evidence="8 9">
    <name type="scientific">Bacteroides pyogenes</name>
    <dbReference type="NCBI Taxonomy" id="310300"/>
    <lineage>
        <taxon>Bacteria</taxon>
        <taxon>Pseudomonadati</taxon>
        <taxon>Bacteroidota</taxon>
        <taxon>Bacteroidia</taxon>
        <taxon>Bacteroidales</taxon>
        <taxon>Bacteroidaceae</taxon>
        <taxon>Bacteroides</taxon>
    </lineage>
</organism>
<evidence type="ECO:0000256" key="4">
    <source>
        <dbReference type="ARBA" id="ARBA00023125"/>
    </source>
</evidence>
<keyword evidence="5" id="KW-0233">DNA recombination</keyword>
<comment type="similarity">
    <text evidence="1">Belongs to the site-specific recombinase resolvase family.</text>
</comment>
<keyword evidence="2" id="KW-0229">DNA integration</keyword>
<evidence type="ECO:0000259" key="7">
    <source>
        <dbReference type="PROSITE" id="PS51736"/>
    </source>
</evidence>
<accession>A0A5D3EB10</accession>
<keyword evidence="9" id="KW-1185">Reference proteome</keyword>
<gene>
    <name evidence="8" type="ORF">FNJ60_10370</name>
</gene>
<dbReference type="FunFam" id="3.40.50.1390:FF:000001">
    <property type="entry name" value="DNA recombinase"/>
    <property type="match status" value="1"/>
</dbReference>
<evidence type="ECO:0000313" key="9">
    <source>
        <dbReference type="Proteomes" id="UP000324383"/>
    </source>
</evidence>
<dbReference type="Gene3D" id="3.40.50.1390">
    <property type="entry name" value="Resolvase, N-terminal catalytic domain"/>
    <property type="match status" value="1"/>
</dbReference>
<dbReference type="PROSITE" id="PS00398">
    <property type="entry name" value="RECOMBINASES_2"/>
    <property type="match status" value="1"/>
</dbReference>
<proteinExistence type="inferred from homology"/>
<dbReference type="Proteomes" id="UP000324383">
    <property type="component" value="Unassembled WGS sequence"/>
</dbReference>
<evidence type="ECO:0000256" key="3">
    <source>
        <dbReference type="ARBA" id="ARBA00023100"/>
    </source>
</evidence>
<dbReference type="PANTHER" id="PTHR30461:SF2">
    <property type="entry name" value="SERINE RECOMBINASE PINE-RELATED"/>
    <property type="match status" value="1"/>
</dbReference>
<protein>
    <submittedName>
        <fullName evidence="8">Recombinase family protein</fullName>
    </submittedName>
</protein>
<evidence type="ECO:0000256" key="6">
    <source>
        <dbReference type="PIRSR" id="PIRSR606118-50"/>
    </source>
</evidence>
<dbReference type="SMART" id="SM00857">
    <property type="entry name" value="Resolvase"/>
    <property type="match status" value="1"/>
</dbReference>
<dbReference type="CDD" id="cd03768">
    <property type="entry name" value="SR_ResInv"/>
    <property type="match status" value="1"/>
</dbReference>
<dbReference type="InterPro" id="IPR006120">
    <property type="entry name" value="Resolvase_HTH_dom"/>
</dbReference>
<dbReference type="PANTHER" id="PTHR30461">
    <property type="entry name" value="DNA-INVERTASE FROM LAMBDOID PROPHAGE"/>
    <property type="match status" value="1"/>
</dbReference>
<reference evidence="8 9" key="1">
    <citation type="submission" date="2019-07" db="EMBL/GenBank/DDBJ databases">
        <title>Draft Genome Sequences of Bacteroides pyogenes Strains Isolated from the Uterus Holstein Dairy Cows with Metritis.</title>
        <authorList>
            <person name="Cunha F."/>
            <person name="Galvao K.N."/>
            <person name="Jeon S.J."/>
            <person name="Jeong K.C."/>
        </authorList>
    </citation>
    <scope>NUCLEOTIDE SEQUENCE [LARGE SCALE GENOMIC DNA]</scope>
    <source>
        <strain evidence="8 9">KG-31</strain>
    </source>
</reference>
<dbReference type="RefSeq" id="WP_148730639.1">
    <property type="nucleotide sequence ID" value="NZ_VKLW01000023.1"/>
</dbReference>
<dbReference type="InterPro" id="IPR036162">
    <property type="entry name" value="Resolvase-like_N_sf"/>
</dbReference>
<comment type="caution">
    <text evidence="8">The sequence shown here is derived from an EMBL/GenBank/DDBJ whole genome shotgun (WGS) entry which is preliminary data.</text>
</comment>
<dbReference type="SUPFAM" id="SSF53041">
    <property type="entry name" value="Resolvase-like"/>
    <property type="match status" value="1"/>
</dbReference>
<dbReference type="Pfam" id="PF02796">
    <property type="entry name" value="HTH_7"/>
    <property type="match status" value="1"/>
</dbReference>
<dbReference type="GO" id="GO:0000150">
    <property type="term" value="F:DNA strand exchange activity"/>
    <property type="evidence" value="ECO:0007669"/>
    <property type="project" value="UniProtKB-KW"/>
</dbReference>
<keyword evidence="4" id="KW-0238">DNA-binding</keyword>
<evidence type="ECO:0000313" key="8">
    <source>
        <dbReference type="EMBL" id="TYK32806.1"/>
    </source>
</evidence>
<evidence type="ECO:0000256" key="5">
    <source>
        <dbReference type="ARBA" id="ARBA00023172"/>
    </source>
</evidence>
<keyword evidence="3" id="KW-0230">DNA invertase</keyword>
<evidence type="ECO:0000256" key="2">
    <source>
        <dbReference type="ARBA" id="ARBA00022908"/>
    </source>
</evidence>
<name>A0A5D3EB10_9BACE</name>
<dbReference type="GO" id="GO:0003677">
    <property type="term" value="F:DNA binding"/>
    <property type="evidence" value="ECO:0007669"/>
    <property type="project" value="UniProtKB-KW"/>
</dbReference>
<evidence type="ECO:0000256" key="1">
    <source>
        <dbReference type="ARBA" id="ARBA00009913"/>
    </source>
</evidence>
<dbReference type="InterPro" id="IPR006118">
    <property type="entry name" value="Recombinase_CS"/>
</dbReference>
<sequence>MIFGYARVSKLNQNLERQINELKKEGCERIYQEKMTGTRKERPELSRMMDALREGDVIIVCELTRLSRSVKDLFNLIEQINDAGANIKSLKEPWLNTTTPHGRLLFAVFSGVSQFERDIIRERTLEGMAAARARGRKGGRPKKDSQTIKLAINLYESKACSIGQILKTTGISRSTLYSYIKKHKQ</sequence>